<dbReference type="GO" id="GO:0005737">
    <property type="term" value="C:cytoplasm"/>
    <property type="evidence" value="ECO:0007669"/>
    <property type="project" value="TreeGrafter"/>
</dbReference>
<keyword evidence="7" id="KW-0408">Iron</keyword>
<evidence type="ECO:0000256" key="4">
    <source>
        <dbReference type="ARBA" id="ARBA00022723"/>
    </source>
</evidence>
<sequence>MPPTLHKVARFADLSAGRGTRVCVKSEDKDAKDIPILLVRDGENVRAYTAKCPHAGGPLDEGAICNGRIVCPWHKGTFDVGDGSLVEPPPLKALTRYEAMLKDGDVYVSAQPIESGDVSQKQTNDSRTMLIVGAGASGAAACSALREAGFGGRIVLVGGDAREPYDRTSLSKFTLAGDMPPDDVPPLLDDDFFAKHDIERNESPAVHLDAKNRRVELANGHKIDYDAALVCTGGVPKPLTTPGANLAHVHLLRTREDARAILASLEQHKRAVIVGASFIGLEAASCLRKRNVDVTIVAPGKVPFAKQFGERIGEMFRKLHEKNGVTFHMNARVSTLRGGNAVSEVILDSGEKIAADVVLAGTGVDPATSFLADVELADDGGIDVDTSMLAAPALYAAGDIARFPLPRSDQRVRIEHWRVAQQHARVAAYNMAGSARTYVGVPYFWTYHYEKTFDYLGHVSEPDSIEIDGDLEAQHFIAYLMKDGRVGAVVACEHDAAVCRLAEAMREPLTLEDARRIANA</sequence>
<dbReference type="Pfam" id="PF07992">
    <property type="entry name" value="Pyr_redox_2"/>
    <property type="match status" value="1"/>
</dbReference>
<dbReference type="SUPFAM" id="SSF55424">
    <property type="entry name" value="FAD/NAD-linked reductases, dimerisation (C-terminal) domain"/>
    <property type="match status" value="1"/>
</dbReference>
<keyword evidence="11" id="KW-1185">Reference proteome</keyword>
<comment type="caution">
    <text evidence="10">The sequence shown here is derived from an EMBL/GenBank/DDBJ whole genome shotgun (WGS) entry which is preliminary data.</text>
</comment>
<dbReference type="GO" id="GO:0016651">
    <property type="term" value="F:oxidoreductase activity, acting on NAD(P)H"/>
    <property type="evidence" value="ECO:0007669"/>
    <property type="project" value="TreeGrafter"/>
</dbReference>
<keyword evidence="5" id="KW-0274">FAD</keyword>
<keyword evidence="2" id="KW-0285">Flavoprotein</keyword>
<dbReference type="Pfam" id="PF00355">
    <property type="entry name" value="Rieske"/>
    <property type="match status" value="1"/>
</dbReference>
<keyword evidence="8" id="KW-0411">Iron-sulfur</keyword>
<dbReference type="InterPro" id="IPR050446">
    <property type="entry name" value="FAD-oxidoreductase/Apoptosis"/>
</dbReference>
<dbReference type="PRINTS" id="PR00411">
    <property type="entry name" value="PNDRDTASEI"/>
</dbReference>
<evidence type="ECO:0000256" key="3">
    <source>
        <dbReference type="ARBA" id="ARBA00022714"/>
    </source>
</evidence>
<dbReference type="Gene3D" id="3.30.390.30">
    <property type="match status" value="1"/>
</dbReference>
<proteinExistence type="predicted"/>
<evidence type="ECO:0000256" key="2">
    <source>
        <dbReference type="ARBA" id="ARBA00022630"/>
    </source>
</evidence>
<evidence type="ECO:0000256" key="7">
    <source>
        <dbReference type="ARBA" id="ARBA00023004"/>
    </source>
</evidence>
<keyword evidence="6" id="KW-0560">Oxidoreductase</keyword>
<comment type="cofactor">
    <cofactor evidence="1">
        <name>FAD</name>
        <dbReference type="ChEBI" id="CHEBI:57692"/>
    </cofactor>
</comment>
<dbReference type="PANTHER" id="PTHR43557:SF2">
    <property type="entry name" value="RIESKE DOMAIN-CONTAINING PROTEIN-RELATED"/>
    <property type="match status" value="1"/>
</dbReference>
<dbReference type="InterPro" id="IPR023753">
    <property type="entry name" value="FAD/NAD-binding_dom"/>
</dbReference>
<reference evidence="10 11" key="1">
    <citation type="submission" date="2014-03" db="EMBL/GenBank/DDBJ databases">
        <title>Draft Genome Sequences of Four Burkholderia Strains.</title>
        <authorList>
            <person name="Liu X.Y."/>
            <person name="Li C.X."/>
            <person name="Xu J.H."/>
        </authorList>
    </citation>
    <scope>NUCLEOTIDE SEQUENCE [LARGE SCALE GENOMIC DNA]</scope>
    <source>
        <strain evidence="10 11">OP-1</strain>
    </source>
</reference>
<dbReference type="InterPro" id="IPR016156">
    <property type="entry name" value="FAD/NAD-linked_Rdtase_dimer_sf"/>
</dbReference>
<keyword evidence="4" id="KW-0479">Metal-binding</keyword>
<organism evidence="10 11">
    <name type="scientific">Caballeronia zhejiangensis</name>
    <dbReference type="NCBI Taxonomy" id="871203"/>
    <lineage>
        <taxon>Bacteria</taxon>
        <taxon>Pseudomonadati</taxon>
        <taxon>Pseudomonadota</taxon>
        <taxon>Betaproteobacteria</taxon>
        <taxon>Burkholderiales</taxon>
        <taxon>Burkholderiaceae</taxon>
        <taxon>Caballeronia</taxon>
    </lineage>
</organism>
<dbReference type="Gene3D" id="3.50.50.60">
    <property type="entry name" value="FAD/NAD(P)-binding domain"/>
    <property type="match status" value="2"/>
</dbReference>
<dbReference type="Proteomes" id="UP000027451">
    <property type="component" value="Unassembled WGS sequence"/>
</dbReference>
<feature type="domain" description="Rieske" evidence="9">
    <location>
        <begin position="20"/>
        <end position="108"/>
    </location>
</feature>
<evidence type="ECO:0000256" key="1">
    <source>
        <dbReference type="ARBA" id="ARBA00001974"/>
    </source>
</evidence>
<dbReference type="AlphaFoldDB" id="A0A656QH92"/>
<dbReference type="PROSITE" id="PS51296">
    <property type="entry name" value="RIESKE"/>
    <property type="match status" value="1"/>
</dbReference>
<dbReference type="InterPro" id="IPR017941">
    <property type="entry name" value="Rieske_2Fe-2S"/>
</dbReference>
<dbReference type="InterPro" id="IPR036922">
    <property type="entry name" value="Rieske_2Fe-2S_sf"/>
</dbReference>
<accession>A0A656QH92</accession>
<evidence type="ECO:0000256" key="8">
    <source>
        <dbReference type="ARBA" id="ARBA00023014"/>
    </source>
</evidence>
<dbReference type="PANTHER" id="PTHR43557">
    <property type="entry name" value="APOPTOSIS-INDUCING FACTOR 1"/>
    <property type="match status" value="1"/>
</dbReference>
<evidence type="ECO:0000256" key="5">
    <source>
        <dbReference type="ARBA" id="ARBA00022827"/>
    </source>
</evidence>
<evidence type="ECO:0000256" key="6">
    <source>
        <dbReference type="ARBA" id="ARBA00023002"/>
    </source>
</evidence>
<dbReference type="SUPFAM" id="SSF50022">
    <property type="entry name" value="ISP domain"/>
    <property type="match status" value="1"/>
</dbReference>
<name>A0A656QH92_9BURK</name>
<keyword evidence="3" id="KW-0001">2Fe-2S</keyword>
<evidence type="ECO:0000313" key="10">
    <source>
        <dbReference type="EMBL" id="KDR30100.1"/>
    </source>
</evidence>
<dbReference type="InterPro" id="IPR036188">
    <property type="entry name" value="FAD/NAD-bd_sf"/>
</dbReference>
<evidence type="ECO:0000313" key="11">
    <source>
        <dbReference type="Proteomes" id="UP000027451"/>
    </source>
</evidence>
<dbReference type="GO" id="GO:0046872">
    <property type="term" value="F:metal ion binding"/>
    <property type="evidence" value="ECO:0007669"/>
    <property type="project" value="UniProtKB-KW"/>
</dbReference>
<protein>
    <submittedName>
        <fullName evidence="10">Pyridine nucleotide-disulfide oxidoreductase</fullName>
    </submittedName>
</protein>
<dbReference type="GO" id="GO:0051537">
    <property type="term" value="F:2 iron, 2 sulfur cluster binding"/>
    <property type="evidence" value="ECO:0007669"/>
    <property type="project" value="UniProtKB-KW"/>
</dbReference>
<dbReference type="SUPFAM" id="SSF51905">
    <property type="entry name" value="FAD/NAD(P)-binding domain"/>
    <property type="match status" value="2"/>
</dbReference>
<dbReference type="RefSeq" id="WP_008353026.1">
    <property type="nucleotide sequence ID" value="NZ_CP084284.1"/>
</dbReference>
<dbReference type="EMBL" id="JFHD01000010">
    <property type="protein sequence ID" value="KDR30100.1"/>
    <property type="molecule type" value="Genomic_DNA"/>
</dbReference>
<gene>
    <name evidence="10" type="ORF">BG60_03865</name>
</gene>
<dbReference type="PRINTS" id="PR00368">
    <property type="entry name" value="FADPNR"/>
</dbReference>
<dbReference type="OrthoDB" id="9769238at2"/>
<evidence type="ECO:0000259" key="9">
    <source>
        <dbReference type="PROSITE" id="PS51296"/>
    </source>
</evidence>
<dbReference type="Gene3D" id="2.102.10.10">
    <property type="entry name" value="Rieske [2Fe-2S] iron-sulphur domain"/>
    <property type="match status" value="1"/>
</dbReference>